<name>X0Z6S4_9ZZZZ</name>
<organism evidence="1">
    <name type="scientific">marine sediment metagenome</name>
    <dbReference type="NCBI Taxonomy" id="412755"/>
    <lineage>
        <taxon>unclassified sequences</taxon>
        <taxon>metagenomes</taxon>
        <taxon>ecological metagenomes</taxon>
    </lineage>
</organism>
<dbReference type="AlphaFoldDB" id="X0Z6S4"/>
<gene>
    <name evidence="1" type="ORF">S01H4_13614</name>
</gene>
<proteinExistence type="predicted"/>
<evidence type="ECO:0000313" key="1">
    <source>
        <dbReference type="EMBL" id="GAG56068.1"/>
    </source>
</evidence>
<comment type="caution">
    <text evidence="1">The sequence shown here is derived from an EMBL/GenBank/DDBJ whole genome shotgun (WGS) entry which is preliminary data.</text>
</comment>
<reference evidence="1" key="1">
    <citation type="journal article" date="2014" name="Front. Microbiol.">
        <title>High frequency of phylogenetically diverse reductive dehalogenase-homologous genes in deep subseafloor sedimentary metagenomes.</title>
        <authorList>
            <person name="Kawai M."/>
            <person name="Futagami T."/>
            <person name="Toyoda A."/>
            <person name="Takaki Y."/>
            <person name="Nishi S."/>
            <person name="Hori S."/>
            <person name="Arai W."/>
            <person name="Tsubouchi T."/>
            <person name="Morono Y."/>
            <person name="Uchiyama I."/>
            <person name="Ito T."/>
            <person name="Fujiyama A."/>
            <person name="Inagaki F."/>
            <person name="Takami H."/>
        </authorList>
    </citation>
    <scope>NUCLEOTIDE SEQUENCE</scope>
    <source>
        <strain evidence="1">Expedition CK06-06</strain>
    </source>
</reference>
<dbReference type="EMBL" id="BART01005988">
    <property type="protein sequence ID" value="GAG56068.1"/>
    <property type="molecule type" value="Genomic_DNA"/>
</dbReference>
<sequence length="108" mass="12401">KKSNPGRKDVIKQLIDTYKTPQRWNKAIQHLKEAGELEGSPRDIGKLFKEVPKDIRSECEGEIRDALFSAFWPDISRGITAGIPDWYKDKLATDAFDKPEGKVWTEKK</sequence>
<protein>
    <submittedName>
        <fullName evidence="1">Uncharacterized protein</fullName>
    </submittedName>
</protein>
<feature type="non-terminal residue" evidence="1">
    <location>
        <position position="1"/>
    </location>
</feature>
<accession>X0Z6S4</accession>